<protein>
    <submittedName>
        <fullName evidence="1">Uncharacterized protein</fullName>
    </submittedName>
</protein>
<reference evidence="1" key="1">
    <citation type="submission" date="2010-04" db="EMBL/GenBank/DDBJ databases">
        <authorList>
            <person name="Reid K.E."/>
            <person name="Liao N."/>
            <person name="Chan S."/>
            <person name="Docking R."/>
            <person name="Taylor G."/>
            <person name="Moore R."/>
            <person name="Mayo M."/>
            <person name="Munro S."/>
            <person name="King J."/>
            <person name="Yanchuk A."/>
            <person name="Holt R."/>
            <person name="Jones S."/>
            <person name="Marra M."/>
            <person name="Ritland C.E."/>
            <person name="Ritland K."/>
            <person name="Bohlmann J."/>
        </authorList>
    </citation>
    <scope>NUCLEOTIDE SEQUENCE</scope>
    <source>
        <tissue evidence="1">Bud</tissue>
    </source>
</reference>
<dbReference type="AlphaFoldDB" id="D5AB09"/>
<dbReference type="EMBL" id="BT123406">
    <property type="protein sequence ID" value="ADE76728.1"/>
    <property type="molecule type" value="mRNA"/>
</dbReference>
<evidence type="ECO:0000313" key="1">
    <source>
        <dbReference type="EMBL" id="ADE76728.1"/>
    </source>
</evidence>
<accession>D5AB09</accession>
<organism evidence="1">
    <name type="scientific">Picea sitchensis</name>
    <name type="common">Sitka spruce</name>
    <name type="synonym">Pinus sitchensis</name>
    <dbReference type="NCBI Taxonomy" id="3332"/>
    <lineage>
        <taxon>Eukaryota</taxon>
        <taxon>Viridiplantae</taxon>
        <taxon>Streptophyta</taxon>
        <taxon>Embryophyta</taxon>
        <taxon>Tracheophyta</taxon>
        <taxon>Spermatophyta</taxon>
        <taxon>Pinopsida</taxon>
        <taxon>Pinidae</taxon>
        <taxon>Conifers I</taxon>
        <taxon>Pinales</taxon>
        <taxon>Pinaceae</taxon>
        <taxon>Picea</taxon>
    </lineage>
</organism>
<sequence length="58" mass="6538">MDYMDGKEPLGNCWCCFKQCVPCIVFYGLEHVQQIWLPSVTAAADPYSRSGCLPLQHS</sequence>
<name>D5AB09_PICSI</name>
<proteinExistence type="evidence at transcript level"/>